<reference evidence="3 4" key="1">
    <citation type="submission" date="2018-08" db="EMBL/GenBank/DDBJ databases">
        <title>A genome reference for cultivated species of the human gut microbiota.</title>
        <authorList>
            <person name="Zou Y."/>
            <person name="Xue W."/>
            <person name="Luo G."/>
        </authorList>
    </citation>
    <scope>NUCLEOTIDE SEQUENCE [LARGE SCALE GENOMIC DNA]</scope>
    <source>
        <strain evidence="3 4">AF45-19</strain>
    </source>
</reference>
<comment type="caution">
    <text evidence="3">The sequence shown here is derived from an EMBL/GenBank/DDBJ whole genome shotgun (WGS) entry which is preliminary data.</text>
</comment>
<dbReference type="GO" id="GO:0003677">
    <property type="term" value="F:DNA binding"/>
    <property type="evidence" value="ECO:0007669"/>
    <property type="project" value="UniProtKB-KW"/>
</dbReference>
<dbReference type="GO" id="GO:0004519">
    <property type="term" value="F:endonuclease activity"/>
    <property type="evidence" value="ECO:0007669"/>
    <property type="project" value="UniProtKB-KW"/>
</dbReference>
<keyword evidence="1" id="KW-0680">Restriction system</keyword>
<keyword evidence="3" id="KW-0255">Endonuclease</keyword>
<evidence type="ECO:0000313" key="4">
    <source>
        <dbReference type="Proteomes" id="UP000285262"/>
    </source>
</evidence>
<dbReference type="EMBL" id="QRNG01000041">
    <property type="protein sequence ID" value="RHK23255.1"/>
    <property type="molecule type" value="Genomic_DNA"/>
</dbReference>
<gene>
    <name evidence="3" type="ORF">DW072_09795</name>
</gene>
<keyword evidence="3" id="KW-0540">Nuclease</keyword>
<protein>
    <submittedName>
        <fullName evidence="3">Restriction endonuclease subunit S</fullName>
    </submittedName>
</protein>
<keyword evidence="3" id="KW-0378">Hydrolase</keyword>
<dbReference type="GO" id="GO:0009307">
    <property type="term" value="P:DNA restriction-modification system"/>
    <property type="evidence" value="ECO:0007669"/>
    <property type="project" value="UniProtKB-KW"/>
</dbReference>
<feature type="non-terminal residue" evidence="3">
    <location>
        <position position="1"/>
    </location>
</feature>
<dbReference type="Proteomes" id="UP000285262">
    <property type="component" value="Unassembled WGS sequence"/>
</dbReference>
<name>A0A415FK37_BIFAD</name>
<dbReference type="SUPFAM" id="SSF116734">
    <property type="entry name" value="DNA methylase specificity domain"/>
    <property type="match status" value="1"/>
</dbReference>
<keyword evidence="2" id="KW-0238">DNA-binding</keyword>
<proteinExistence type="predicted"/>
<evidence type="ECO:0000313" key="3">
    <source>
        <dbReference type="EMBL" id="RHK23255.1"/>
    </source>
</evidence>
<evidence type="ECO:0000256" key="1">
    <source>
        <dbReference type="ARBA" id="ARBA00022747"/>
    </source>
</evidence>
<sequence>EAITKDDLETMTVPLPPLSLQYKFAAFVAQVDKSRFVAQQQIEKLQMLYDSLAQEYFGD</sequence>
<accession>A0A415FK37</accession>
<organism evidence="3 4">
    <name type="scientific">Bifidobacterium adolescentis</name>
    <dbReference type="NCBI Taxonomy" id="1680"/>
    <lineage>
        <taxon>Bacteria</taxon>
        <taxon>Bacillati</taxon>
        <taxon>Actinomycetota</taxon>
        <taxon>Actinomycetes</taxon>
        <taxon>Bifidobacteriales</taxon>
        <taxon>Bifidobacteriaceae</taxon>
        <taxon>Bifidobacterium</taxon>
    </lineage>
</organism>
<dbReference type="InterPro" id="IPR044946">
    <property type="entry name" value="Restrct_endonuc_typeI_TRD_sf"/>
</dbReference>
<dbReference type="AlphaFoldDB" id="A0A415FK37"/>
<dbReference type="Gene3D" id="3.90.220.20">
    <property type="entry name" value="DNA methylase specificity domains"/>
    <property type="match status" value="1"/>
</dbReference>
<evidence type="ECO:0000256" key="2">
    <source>
        <dbReference type="ARBA" id="ARBA00023125"/>
    </source>
</evidence>